<dbReference type="InterPro" id="IPR035906">
    <property type="entry name" value="MetI-like_sf"/>
</dbReference>
<keyword evidence="5 7" id="KW-1133">Transmembrane helix</keyword>
<keyword evidence="4 7" id="KW-0812">Transmembrane</keyword>
<feature type="region of interest" description="Disordered" evidence="8">
    <location>
        <begin position="1"/>
        <end position="58"/>
    </location>
</feature>
<feature type="transmembrane region" description="Helical" evidence="7">
    <location>
        <begin position="58"/>
        <end position="77"/>
    </location>
</feature>
<feature type="transmembrane region" description="Helical" evidence="7">
    <location>
        <begin position="120"/>
        <end position="142"/>
    </location>
</feature>
<name>A0A927MDM0_9ACTN</name>
<evidence type="ECO:0000256" key="2">
    <source>
        <dbReference type="ARBA" id="ARBA00022448"/>
    </source>
</evidence>
<dbReference type="GO" id="GO:0005886">
    <property type="term" value="C:plasma membrane"/>
    <property type="evidence" value="ECO:0007669"/>
    <property type="project" value="UniProtKB-SubCell"/>
</dbReference>
<evidence type="ECO:0000256" key="4">
    <source>
        <dbReference type="ARBA" id="ARBA00022692"/>
    </source>
</evidence>
<protein>
    <submittedName>
        <fullName evidence="10">Sulfonate transport system permease protein</fullName>
    </submittedName>
</protein>
<dbReference type="PANTHER" id="PTHR30151">
    <property type="entry name" value="ALKANE SULFONATE ABC TRANSPORTER-RELATED, MEMBRANE SUBUNIT"/>
    <property type="match status" value="1"/>
</dbReference>
<keyword evidence="3" id="KW-1003">Cell membrane</keyword>
<dbReference type="GO" id="GO:0042918">
    <property type="term" value="P:alkanesulfonate transmembrane transport"/>
    <property type="evidence" value="ECO:0007669"/>
    <property type="project" value="UniProtKB-ARBA"/>
</dbReference>
<dbReference type="Proteomes" id="UP000649753">
    <property type="component" value="Unassembled WGS sequence"/>
</dbReference>
<feature type="transmembrane region" description="Helical" evidence="7">
    <location>
        <begin position="217"/>
        <end position="243"/>
    </location>
</feature>
<keyword evidence="2 7" id="KW-0813">Transport</keyword>
<organism evidence="10 11">
    <name type="scientific">Plantactinospora soyae</name>
    <dbReference type="NCBI Taxonomy" id="1544732"/>
    <lineage>
        <taxon>Bacteria</taxon>
        <taxon>Bacillati</taxon>
        <taxon>Actinomycetota</taxon>
        <taxon>Actinomycetes</taxon>
        <taxon>Micromonosporales</taxon>
        <taxon>Micromonosporaceae</taxon>
        <taxon>Plantactinospora</taxon>
    </lineage>
</organism>
<keyword evidence="11" id="KW-1185">Reference proteome</keyword>
<dbReference type="EMBL" id="JADBEB010000001">
    <property type="protein sequence ID" value="MBE1491817.1"/>
    <property type="molecule type" value="Genomic_DNA"/>
</dbReference>
<accession>A0A927MDM0</accession>
<dbReference type="PANTHER" id="PTHR30151:SF38">
    <property type="entry name" value="ALIPHATIC SULFONATES TRANSPORT PERMEASE PROTEIN SSUC-RELATED"/>
    <property type="match status" value="1"/>
</dbReference>
<dbReference type="SUPFAM" id="SSF161098">
    <property type="entry name" value="MetI-like"/>
    <property type="match status" value="1"/>
</dbReference>
<feature type="compositionally biased region" description="Low complexity" evidence="8">
    <location>
        <begin position="33"/>
        <end position="44"/>
    </location>
</feature>
<feature type="domain" description="ABC transmembrane type-1" evidence="9">
    <location>
        <begin position="107"/>
        <end position="291"/>
    </location>
</feature>
<dbReference type="InterPro" id="IPR000515">
    <property type="entry name" value="MetI-like"/>
</dbReference>
<dbReference type="Pfam" id="PF00528">
    <property type="entry name" value="BPD_transp_1"/>
    <property type="match status" value="1"/>
</dbReference>
<feature type="compositionally biased region" description="Low complexity" evidence="8">
    <location>
        <begin position="9"/>
        <end position="23"/>
    </location>
</feature>
<proteinExistence type="inferred from homology"/>
<reference evidence="10" key="1">
    <citation type="submission" date="2020-10" db="EMBL/GenBank/DDBJ databases">
        <title>Sequencing the genomes of 1000 actinobacteria strains.</title>
        <authorList>
            <person name="Klenk H.-P."/>
        </authorList>
    </citation>
    <scope>NUCLEOTIDE SEQUENCE</scope>
    <source>
        <strain evidence="10">DSM 46832</strain>
    </source>
</reference>
<evidence type="ECO:0000256" key="3">
    <source>
        <dbReference type="ARBA" id="ARBA00022475"/>
    </source>
</evidence>
<comment type="similarity">
    <text evidence="7">Belongs to the binding-protein-dependent transport system permease family.</text>
</comment>
<gene>
    <name evidence="10" type="ORF">H4W31_007455</name>
</gene>
<sequence length="307" mass="32862">MTTQVNPVAARTPAQTAQPAPTARPERVESSRPARGTGTSAGRRSGTRRRRRLGPGRPIPFGAALGPLLLLALWSLGSLTGVLDERTLSAPWTVVSTSGDLIASGRLQESLLISTQRAGLGLAFGVLIGTVLAVIAGLSRWGEAVIDGPVQIKRAIPALALLPLLILWLGIDEQMKIVTITLGVFVPVYIHTHNGLRSIDQRYVELAEALRLSPGQFLRRVVLPGALPGFLLGLRFAVVSAWLSLVVVEQINSTSGIGYLMELARQYGQTDIIVVGLVLYGILGLLSDGAVRLVQRRALSWRRTLAD</sequence>
<feature type="transmembrane region" description="Helical" evidence="7">
    <location>
        <begin position="154"/>
        <end position="171"/>
    </location>
</feature>
<evidence type="ECO:0000313" key="11">
    <source>
        <dbReference type="Proteomes" id="UP000649753"/>
    </source>
</evidence>
<feature type="transmembrane region" description="Helical" evidence="7">
    <location>
        <begin position="272"/>
        <end position="294"/>
    </location>
</feature>
<keyword evidence="6 7" id="KW-0472">Membrane</keyword>
<comment type="caution">
    <text evidence="10">The sequence shown here is derived from an EMBL/GenBank/DDBJ whole genome shotgun (WGS) entry which is preliminary data.</text>
</comment>
<dbReference type="AlphaFoldDB" id="A0A927MDM0"/>
<evidence type="ECO:0000256" key="1">
    <source>
        <dbReference type="ARBA" id="ARBA00004651"/>
    </source>
</evidence>
<feature type="transmembrane region" description="Helical" evidence="7">
    <location>
        <begin position="177"/>
        <end position="196"/>
    </location>
</feature>
<dbReference type="CDD" id="cd06261">
    <property type="entry name" value="TM_PBP2"/>
    <property type="match status" value="1"/>
</dbReference>
<dbReference type="PROSITE" id="PS50928">
    <property type="entry name" value="ABC_TM1"/>
    <property type="match status" value="1"/>
</dbReference>
<dbReference type="Gene3D" id="1.10.3720.10">
    <property type="entry name" value="MetI-like"/>
    <property type="match status" value="1"/>
</dbReference>
<feature type="compositionally biased region" description="Basic residues" evidence="8">
    <location>
        <begin position="45"/>
        <end position="54"/>
    </location>
</feature>
<evidence type="ECO:0000313" key="10">
    <source>
        <dbReference type="EMBL" id="MBE1491817.1"/>
    </source>
</evidence>
<evidence type="ECO:0000256" key="8">
    <source>
        <dbReference type="SAM" id="MobiDB-lite"/>
    </source>
</evidence>
<comment type="subcellular location">
    <subcellularLocation>
        <location evidence="1 7">Cell membrane</location>
        <topology evidence="1 7">Multi-pass membrane protein</topology>
    </subcellularLocation>
</comment>
<dbReference type="FunFam" id="1.10.3720.10:FF:000003">
    <property type="entry name" value="Aliphatic sulfonate ABC transporter permease"/>
    <property type="match status" value="1"/>
</dbReference>
<evidence type="ECO:0000256" key="5">
    <source>
        <dbReference type="ARBA" id="ARBA00022989"/>
    </source>
</evidence>
<evidence type="ECO:0000256" key="6">
    <source>
        <dbReference type="ARBA" id="ARBA00023136"/>
    </source>
</evidence>
<evidence type="ECO:0000259" key="9">
    <source>
        <dbReference type="PROSITE" id="PS50928"/>
    </source>
</evidence>
<evidence type="ECO:0000256" key="7">
    <source>
        <dbReference type="RuleBase" id="RU363032"/>
    </source>
</evidence>
<dbReference type="RefSeq" id="WP_318783631.1">
    <property type="nucleotide sequence ID" value="NZ_JADBEB010000001.1"/>
</dbReference>